<organism evidence="3 4">
    <name type="scientific">Nepenthes gracilis</name>
    <name type="common">Slender pitcher plant</name>
    <dbReference type="NCBI Taxonomy" id="150966"/>
    <lineage>
        <taxon>Eukaryota</taxon>
        <taxon>Viridiplantae</taxon>
        <taxon>Streptophyta</taxon>
        <taxon>Embryophyta</taxon>
        <taxon>Tracheophyta</taxon>
        <taxon>Spermatophyta</taxon>
        <taxon>Magnoliopsida</taxon>
        <taxon>eudicotyledons</taxon>
        <taxon>Gunneridae</taxon>
        <taxon>Pentapetalae</taxon>
        <taxon>Caryophyllales</taxon>
        <taxon>Nepenthaceae</taxon>
        <taxon>Nepenthes</taxon>
    </lineage>
</organism>
<feature type="region of interest" description="Disordered" evidence="1">
    <location>
        <begin position="518"/>
        <end position="553"/>
    </location>
</feature>
<dbReference type="AlphaFoldDB" id="A0AAD3T4V7"/>
<name>A0AAD3T4V7_NEPGR</name>
<dbReference type="PANTHER" id="PTHR33697:SF1">
    <property type="entry name" value="TUDOR_PWWP_MBT SUPERFAMILY PROTEIN"/>
    <property type="match status" value="1"/>
</dbReference>
<dbReference type="PROSITE" id="PS50812">
    <property type="entry name" value="PWWP"/>
    <property type="match status" value="1"/>
</dbReference>
<evidence type="ECO:0000313" key="3">
    <source>
        <dbReference type="EMBL" id="GMH22067.1"/>
    </source>
</evidence>
<keyword evidence="4" id="KW-1185">Reference proteome</keyword>
<accession>A0AAD3T4V7</accession>
<dbReference type="SUPFAM" id="SSF63748">
    <property type="entry name" value="Tudor/PWWP/MBT"/>
    <property type="match status" value="1"/>
</dbReference>
<gene>
    <name evidence="3" type="ORF">Nepgr_023910</name>
</gene>
<feature type="compositionally biased region" description="Low complexity" evidence="1">
    <location>
        <begin position="518"/>
        <end position="532"/>
    </location>
</feature>
<protein>
    <recommendedName>
        <fullName evidence="2">PWWP domain-containing protein</fullName>
    </recommendedName>
</protein>
<dbReference type="PANTHER" id="PTHR33697">
    <property type="entry name" value="T17B22.17 PROTEIN-RELATED"/>
    <property type="match status" value="1"/>
</dbReference>
<dbReference type="CDD" id="cd05162">
    <property type="entry name" value="PWWP"/>
    <property type="match status" value="1"/>
</dbReference>
<feature type="region of interest" description="Disordered" evidence="1">
    <location>
        <begin position="189"/>
        <end position="219"/>
    </location>
</feature>
<reference evidence="3" key="1">
    <citation type="submission" date="2023-05" db="EMBL/GenBank/DDBJ databases">
        <title>Nepenthes gracilis genome sequencing.</title>
        <authorList>
            <person name="Fukushima K."/>
        </authorList>
    </citation>
    <scope>NUCLEOTIDE SEQUENCE</scope>
    <source>
        <strain evidence="3">SING2019-196</strain>
    </source>
</reference>
<sequence length="810" mass="88869">MVVSASYWQFCRKNRFPLSPSPTAAVIWTISSQNLSRGRGNGKPKQGLEGVCIAPGKCLQIFPVENGLLCFLSKFNGIDATAGGLVWVQRRNGSWWPGRIMGLDEISESCLGSDKAGTPIKLLGREDATVDWYNLETSRQVKAFRCGEYDDCIEKAKAFASHSSMKVVKYGRRENAILHALEIETAHESKDCQNSCSATDNSDSEPHGSWRKVSLSSDHSRDGDCIYDMTSSFEENSDSTQELPLSGVSYEETSEAFVPKGHPRKGGPQRTPDDSEDEGSDGIKRMRDLDDLGVGSERKVKFGGSTDSAPRVIVSLNTLRAVNCMSVGSLANGNRGKMPLISLKRKRSRVHVHRFLKRKHRQHTLTRVLDTLVTVPVIFDEFAYQGWSYLHGIYDRKVPGLESNESKQSLSLVMNNNSESTGVSYENENAVGHACDAAPYNKLKDGEISSGAPFSIVDSPENLFHVPLFIDDPFSAGCSPAFASSSLLRTHSDSFGGHTCRNCRADAVTFGNEMLNVSASASSPTSHSNNTAQKMKRGSSSEWQSKGKRNSRCLIKNEAPHSPTCLGLEDESIAFTSGTCLVDRFSPSSSANLVHQPIRSNSCADRTKTQSLNWYKRTSARDSRLLRYCHSDFTLHPGYKVPEASVSIYGDLVLYDVPVVVKACTGPHHVPYISMMSKLNSQAITGHPVPVQVLEGSEHCHFLMDSSGCKLNSKGTEVGCETKLTTENLILQSCRSPCQSPNTKKIRPASKKTRKLSSLTALDELAYIEGKPMILRRGPAITCVPLKVVFRRITVAMNGSKCPGYHPDVE</sequence>
<evidence type="ECO:0000259" key="2">
    <source>
        <dbReference type="PROSITE" id="PS50812"/>
    </source>
</evidence>
<evidence type="ECO:0000313" key="4">
    <source>
        <dbReference type="Proteomes" id="UP001279734"/>
    </source>
</evidence>
<comment type="caution">
    <text evidence="3">The sequence shown here is derived from an EMBL/GenBank/DDBJ whole genome shotgun (WGS) entry which is preliminary data.</text>
</comment>
<dbReference type="EMBL" id="BSYO01000024">
    <property type="protein sequence ID" value="GMH22067.1"/>
    <property type="molecule type" value="Genomic_DNA"/>
</dbReference>
<dbReference type="Proteomes" id="UP001279734">
    <property type="component" value="Unassembled WGS sequence"/>
</dbReference>
<dbReference type="InterPro" id="IPR044679">
    <property type="entry name" value="PWWP2-like"/>
</dbReference>
<dbReference type="InterPro" id="IPR000313">
    <property type="entry name" value="PWWP_dom"/>
</dbReference>
<dbReference type="Pfam" id="PF00855">
    <property type="entry name" value="PWWP"/>
    <property type="match status" value="1"/>
</dbReference>
<dbReference type="Gene3D" id="2.30.30.140">
    <property type="match status" value="1"/>
</dbReference>
<feature type="compositionally biased region" description="Polar residues" evidence="1">
    <location>
        <begin position="192"/>
        <end position="201"/>
    </location>
</feature>
<feature type="domain" description="PWWP" evidence="2">
    <location>
        <begin position="82"/>
        <end position="136"/>
    </location>
</feature>
<proteinExistence type="predicted"/>
<feature type="region of interest" description="Disordered" evidence="1">
    <location>
        <begin position="254"/>
        <end position="287"/>
    </location>
</feature>
<evidence type="ECO:0000256" key="1">
    <source>
        <dbReference type="SAM" id="MobiDB-lite"/>
    </source>
</evidence>